<protein>
    <submittedName>
        <fullName evidence="9">DUF2029 domain-containing protein</fullName>
    </submittedName>
</protein>
<keyword evidence="2" id="KW-1003">Cell membrane</keyword>
<evidence type="ECO:0000313" key="10">
    <source>
        <dbReference type="Proteomes" id="UP000289482"/>
    </source>
</evidence>
<feature type="transmembrane region" description="Helical" evidence="8">
    <location>
        <begin position="223"/>
        <end position="242"/>
    </location>
</feature>
<feature type="transmembrane region" description="Helical" evidence="8">
    <location>
        <begin position="119"/>
        <end position="140"/>
    </location>
</feature>
<dbReference type="InterPro" id="IPR018584">
    <property type="entry name" value="GT87"/>
</dbReference>
<dbReference type="Proteomes" id="UP000289482">
    <property type="component" value="Unassembled WGS sequence"/>
</dbReference>
<keyword evidence="6 8" id="KW-0472">Membrane</keyword>
<feature type="transmembrane region" description="Helical" evidence="8">
    <location>
        <begin position="389"/>
        <end position="417"/>
    </location>
</feature>
<organism evidence="9 10">
    <name type="scientific">Streptomyces sioyaensis</name>
    <dbReference type="NCBI Taxonomy" id="67364"/>
    <lineage>
        <taxon>Bacteria</taxon>
        <taxon>Bacillati</taxon>
        <taxon>Actinomycetota</taxon>
        <taxon>Actinomycetes</taxon>
        <taxon>Kitasatosporales</taxon>
        <taxon>Streptomycetaceae</taxon>
        <taxon>Streptomyces</taxon>
    </lineage>
</organism>
<feature type="transmembrane region" description="Helical" evidence="8">
    <location>
        <begin position="152"/>
        <end position="185"/>
    </location>
</feature>
<feature type="transmembrane region" description="Helical" evidence="8">
    <location>
        <begin position="37"/>
        <end position="56"/>
    </location>
</feature>
<evidence type="ECO:0000256" key="8">
    <source>
        <dbReference type="SAM" id="Phobius"/>
    </source>
</evidence>
<dbReference type="Pfam" id="PF09594">
    <property type="entry name" value="GT87"/>
    <property type="match status" value="1"/>
</dbReference>
<evidence type="ECO:0000256" key="5">
    <source>
        <dbReference type="ARBA" id="ARBA00022989"/>
    </source>
</evidence>
<feature type="transmembrane region" description="Helical" evidence="8">
    <location>
        <begin position="317"/>
        <end position="346"/>
    </location>
</feature>
<dbReference type="GeneID" id="95781132"/>
<evidence type="ECO:0000256" key="2">
    <source>
        <dbReference type="ARBA" id="ARBA00022475"/>
    </source>
</evidence>
<evidence type="ECO:0000256" key="3">
    <source>
        <dbReference type="ARBA" id="ARBA00022679"/>
    </source>
</evidence>
<keyword evidence="3" id="KW-0808">Transferase</keyword>
<keyword evidence="10" id="KW-1185">Reference proteome</keyword>
<proteinExistence type="inferred from homology"/>
<dbReference type="RefSeq" id="WP_129249942.1">
    <property type="nucleotide sequence ID" value="NZ_JABZEL010000009.1"/>
</dbReference>
<comment type="caution">
    <text evidence="9">The sequence shown here is derived from an EMBL/GenBank/DDBJ whole genome shotgun (WGS) entry which is preliminary data.</text>
</comment>
<dbReference type="AlphaFoldDB" id="A0A4Q1QLL6"/>
<dbReference type="GO" id="GO:0005886">
    <property type="term" value="C:plasma membrane"/>
    <property type="evidence" value="ECO:0007669"/>
    <property type="project" value="UniProtKB-SubCell"/>
</dbReference>
<keyword evidence="4 8" id="KW-0812">Transmembrane</keyword>
<keyword evidence="5 8" id="KW-1133">Transmembrane helix</keyword>
<sequence>MSRAVRLPPGGAGEARTAPGRRRIEAARNLLARRPGAVLLLSATALLLLMWLPACLRTGMVDLRVYRAAAPHLATGDLYAFRLRLPGSHMFPLPFTYPPFAALLFLPLGRVVWPVASGVWTAASMAALCGLVHCCLRLADPDAPAARYRRRVLLWSAVLLWTEPVAVTLAFGQINLLLAALVGYAVRRRTAATAGLGTGLAAGIKLVPAVTGLYFLAHRRWSAVWWSAAVFLATVAAGWWAAPRTATDFWLHTVGEAARVGPVGSVLNQSLRGALSRTLGHDVGWSAPWWACAVPAALLALTAVVRTARRGDRLGALLAVQFSGLLLCPVSWCHHWVWAVAAVLWLVHAPRRTPAHTAALLSWCTVLAGYPIHWLELAQPDITQFGRPWYLATLGWCYPVCAVLTLVALCAGAGGYARRRMPLTALSKSGRYWFHRSSGAER</sequence>
<dbReference type="GO" id="GO:0016758">
    <property type="term" value="F:hexosyltransferase activity"/>
    <property type="evidence" value="ECO:0007669"/>
    <property type="project" value="InterPro"/>
</dbReference>
<evidence type="ECO:0000313" key="9">
    <source>
        <dbReference type="EMBL" id="RXS62799.1"/>
    </source>
</evidence>
<feature type="transmembrane region" description="Helical" evidence="8">
    <location>
        <begin position="191"/>
        <end position="216"/>
    </location>
</feature>
<evidence type="ECO:0000256" key="6">
    <source>
        <dbReference type="ARBA" id="ARBA00023136"/>
    </source>
</evidence>
<comment type="similarity">
    <text evidence="7">Belongs to the glycosyltransferase 87 family.</text>
</comment>
<name>A0A4Q1QLL6_9ACTN</name>
<evidence type="ECO:0000256" key="4">
    <source>
        <dbReference type="ARBA" id="ARBA00022692"/>
    </source>
</evidence>
<gene>
    <name evidence="9" type="ORF">EST54_24805</name>
</gene>
<accession>A0A4Q1QLL6</accession>
<dbReference type="EMBL" id="SDIF01000089">
    <property type="protein sequence ID" value="RXS62799.1"/>
    <property type="molecule type" value="Genomic_DNA"/>
</dbReference>
<evidence type="ECO:0000256" key="1">
    <source>
        <dbReference type="ARBA" id="ARBA00004651"/>
    </source>
</evidence>
<comment type="subcellular location">
    <subcellularLocation>
        <location evidence="1">Cell membrane</location>
        <topology evidence="1">Multi-pass membrane protein</topology>
    </subcellularLocation>
</comment>
<feature type="transmembrane region" description="Helical" evidence="8">
    <location>
        <begin position="287"/>
        <end position="305"/>
    </location>
</feature>
<reference evidence="9 10" key="1">
    <citation type="submission" date="2019-01" db="EMBL/GenBank/DDBJ databases">
        <title>Draft genome sequences of the type strain Streptomyces sioyaensis DSM 40032 and its novel strain, TM32, a thermotolerant antibiotics-producing actinobacterium.</title>
        <authorList>
            <person name="Nakaew N."/>
            <person name="Lumyong S."/>
            <person name="Sloan W.T."/>
            <person name="Sungthong R."/>
        </authorList>
    </citation>
    <scope>NUCLEOTIDE SEQUENCE [LARGE SCALE GENOMIC DNA]</scope>
    <source>
        <strain evidence="9 10">DSM 40032</strain>
    </source>
</reference>
<evidence type="ECO:0000256" key="7">
    <source>
        <dbReference type="ARBA" id="ARBA00024033"/>
    </source>
</evidence>